<dbReference type="InterPro" id="IPR001000">
    <property type="entry name" value="GH10_dom"/>
</dbReference>
<dbReference type="AlphaFoldDB" id="A0A1W6SL75"/>
<evidence type="ECO:0000313" key="5">
    <source>
        <dbReference type="EMBL" id="ARO86550.1"/>
    </source>
</evidence>
<evidence type="ECO:0000256" key="2">
    <source>
        <dbReference type="ARBA" id="ARBA00023277"/>
    </source>
</evidence>
<dbReference type="Gene3D" id="3.20.20.80">
    <property type="entry name" value="Glycosidases"/>
    <property type="match status" value="1"/>
</dbReference>
<dbReference type="GO" id="GO:0000272">
    <property type="term" value="P:polysaccharide catabolic process"/>
    <property type="evidence" value="ECO:0007669"/>
    <property type="project" value="UniProtKB-KW"/>
</dbReference>
<keyword evidence="2" id="KW-0119">Carbohydrate metabolism</keyword>
<name>A0A1W6SL75_9PROT</name>
<evidence type="ECO:0000256" key="1">
    <source>
        <dbReference type="ARBA" id="ARBA00022801"/>
    </source>
</evidence>
<dbReference type="InterPro" id="IPR017853">
    <property type="entry name" value="GH"/>
</dbReference>
<protein>
    <recommendedName>
        <fullName evidence="4">GH10 domain-containing protein</fullName>
    </recommendedName>
</protein>
<dbReference type="InterPro" id="IPR051923">
    <property type="entry name" value="Glycosyl_Hydrolase_39"/>
</dbReference>
<organism evidence="5 6">
    <name type="scientific">Nitrosospira lacus</name>
    <dbReference type="NCBI Taxonomy" id="1288494"/>
    <lineage>
        <taxon>Bacteria</taxon>
        <taxon>Pseudomonadati</taxon>
        <taxon>Pseudomonadota</taxon>
        <taxon>Betaproteobacteria</taxon>
        <taxon>Nitrosomonadales</taxon>
        <taxon>Nitrosomonadaceae</taxon>
        <taxon>Nitrosospira</taxon>
    </lineage>
</organism>
<keyword evidence="6" id="KW-1185">Reference proteome</keyword>
<evidence type="ECO:0000313" key="6">
    <source>
        <dbReference type="Proteomes" id="UP000012179"/>
    </source>
</evidence>
<dbReference type="PANTHER" id="PTHR12631:SF10">
    <property type="entry name" value="BETA-XYLOSIDASE-LIKE PROTEIN-RELATED"/>
    <property type="match status" value="1"/>
</dbReference>
<keyword evidence="3" id="KW-0624">Polysaccharide degradation</keyword>
<accession>A0A1W6SL75</accession>
<feature type="domain" description="GH10" evidence="4">
    <location>
        <begin position="131"/>
        <end position="264"/>
    </location>
</feature>
<dbReference type="PANTHER" id="PTHR12631">
    <property type="entry name" value="ALPHA-L-IDURONIDASE"/>
    <property type="match status" value="1"/>
</dbReference>
<dbReference type="Pfam" id="PF00331">
    <property type="entry name" value="Glyco_hydro_10"/>
    <property type="match status" value="1"/>
</dbReference>
<dbReference type="EMBL" id="CP021106">
    <property type="protein sequence ID" value="ARO86550.1"/>
    <property type="molecule type" value="Genomic_DNA"/>
</dbReference>
<dbReference type="GO" id="GO:0004553">
    <property type="term" value="F:hydrolase activity, hydrolyzing O-glycosyl compounds"/>
    <property type="evidence" value="ECO:0007669"/>
    <property type="project" value="InterPro"/>
</dbReference>
<dbReference type="Proteomes" id="UP000012179">
    <property type="component" value="Chromosome"/>
</dbReference>
<evidence type="ECO:0000259" key="4">
    <source>
        <dbReference type="Pfam" id="PF00331"/>
    </source>
</evidence>
<evidence type="ECO:0000256" key="3">
    <source>
        <dbReference type="ARBA" id="ARBA00023326"/>
    </source>
</evidence>
<reference evidence="5 6" key="1">
    <citation type="journal article" date="2015" name="Int. J. Syst. Evol. Microbiol.">
        <title>Nitrosospira lacus sp. nov., a psychrotolerant, ammonia-oxidizing bacterium from sandy lake sediment.</title>
        <authorList>
            <person name="Urakawa H."/>
            <person name="Garcia J.C."/>
            <person name="Nielsen J.L."/>
            <person name="Le V.Q."/>
            <person name="Kozlowski J.A."/>
            <person name="Stein L.Y."/>
            <person name="Lim C.K."/>
            <person name="Pommerening-Roser A."/>
            <person name="Martens-Habbena W."/>
            <person name="Stahl D.A."/>
            <person name="Klotz M.G."/>
        </authorList>
    </citation>
    <scope>NUCLEOTIDE SEQUENCE [LARGE SCALE GENOMIC DNA]</scope>
    <source>
        <strain evidence="5 6">APG3</strain>
    </source>
</reference>
<dbReference type="eggNOG" id="COG3664">
    <property type="taxonomic scope" value="Bacteria"/>
</dbReference>
<proteinExistence type="predicted"/>
<dbReference type="SUPFAM" id="SSF51445">
    <property type="entry name" value="(Trans)glycosidases"/>
    <property type="match status" value="1"/>
</dbReference>
<dbReference type="OrthoDB" id="912485at2"/>
<gene>
    <name evidence="5" type="ORF">EBAPG3_001425</name>
</gene>
<keyword evidence="1" id="KW-0378">Hydrolase</keyword>
<sequence length="500" mass="55419">MGGLYPSALWSCLGTLLVLSLRPGFRDVEYCPVIPDIISKENDMTHHVNGKFWLAGFKVKAAYMIFLMGLAGVLSSGGAVAAENTVSAKEIDRKFFGMHIHHLDVPYPKGQRSGWPFIPFGSWRLWWTYTNWYELEPVKGEWDFSRLDRYVELAEKNDVDVMLTLGRTPQWASSRPKEPCGQGLGCAAEPSDLKDWADYVRTVASRYKGRISAYEIWNEPAFSEVEATSRDGRATQSYSGSAAKMVELAKVAYTTLKEVDPAITVVSPSVTIEGNGLKRLEAFLKLGGGRWADVIGFHFYVAPPEVIADVAARLRTLLNAYDLPNKPIWNTEMGYQFARADLGVQPQTPKGRWQDILDHWQGAGYVARALILSAGSGIQRVYWFNWDGEPPHPTMGLAGSAGHSPTTMSIAYNKVFHWLVGSRLMGCTRSSAEVWSCDIERGSRRGVLVWSEKAAGEWDPSPFRAVAFEQIGRADATIDPGQKIPIGPVPILVKADPAAW</sequence>
<dbReference type="KEGG" id="nlc:EBAPG3_001425"/>